<keyword evidence="1" id="KW-0812">Transmembrane</keyword>
<proteinExistence type="predicted"/>
<keyword evidence="1" id="KW-1133">Transmembrane helix</keyword>
<name>A0A7S3K559_9STRA</name>
<protein>
    <submittedName>
        <fullName evidence="2">Uncharacterized protein</fullName>
    </submittedName>
</protein>
<dbReference type="PANTHER" id="PTHR47328:SF1">
    <property type="entry name" value="RUTC FAMILY PROTEIN YOAB"/>
    <property type="match status" value="1"/>
</dbReference>
<sequence>MPSSQDVAILAGVCGVSVVLTLYLERLYQKKIRRAPGFKPFRMSKYVIHNGRMESQGITADPNKDITGQTEEVLAKMDAILNEVNIPRSNLLSMWIFLNDMSDYNTMNKTYDKWVQAVDKPTRLCVQATLDPGCLIEIRASAACPYY</sequence>
<gene>
    <name evidence="2" type="ORF">ALAG00032_LOCUS15714</name>
</gene>
<evidence type="ECO:0000256" key="1">
    <source>
        <dbReference type="SAM" id="Phobius"/>
    </source>
</evidence>
<dbReference type="InterPro" id="IPR035709">
    <property type="entry name" value="YoaB-like"/>
</dbReference>
<evidence type="ECO:0000313" key="2">
    <source>
        <dbReference type="EMBL" id="CAE0374910.1"/>
    </source>
</evidence>
<keyword evidence="1" id="KW-0472">Membrane</keyword>
<dbReference type="AlphaFoldDB" id="A0A7S3K559"/>
<dbReference type="PANTHER" id="PTHR47328">
    <property type="match status" value="1"/>
</dbReference>
<dbReference type="InterPro" id="IPR035959">
    <property type="entry name" value="RutC-like_sf"/>
</dbReference>
<accession>A0A7S3K559</accession>
<dbReference type="SUPFAM" id="SSF55298">
    <property type="entry name" value="YjgF-like"/>
    <property type="match status" value="1"/>
</dbReference>
<dbReference type="Pfam" id="PF01042">
    <property type="entry name" value="Ribonuc_L-PSP"/>
    <property type="match status" value="1"/>
</dbReference>
<feature type="transmembrane region" description="Helical" evidence="1">
    <location>
        <begin position="6"/>
        <end position="24"/>
    </location>
</feature>
<dbReference type="EMBL" id="HBIJ01023748">
    <property type="protein sequence ID" value="CAE0374910.1"/>
    <property type="molecule type" value="Transcribed_RNA"/>
</dbReference>
<organism evidence="2">
    <name type="scientific">Aureoumbra lagunensis</name>
    <dbReference type="NCBI Taxonomy" id="44058"/>
    <lineage>
        <taxon>Eukaryota</taxon>
        <taxon>Sar</taxon>
        <taxon>Stramenopiles</taxon>
        <taxon>Ochrophyta</taxon>
        <taxon>Pelagophyceae</taxon>
        <taxon>Pelagomonadales</taxon>
        <taxon>Aureoumbra</taxon>
    </lineage>
</organism>
<dbReference type="InterPro" id="IPR006175">
    <property type="entry name" value="YjgF/YER057c/UK114"/>
</dbReference>
<reference evidence="2" key="1">
    <citation type="submission" date="2021-01" db="EMBL/GenBank/DDBJ databases">
        <authorList>
            <person name="Corre E."/>
            <person name="Pelletier E."/>
            <person name="Niang G."/>
            <person name="Scheremetjew M."/>
            <person name="Finn R."/>
            <person name="Kale V."/>
            <person name="Holt S."/>
            <person name="Cochrane G."/>
            <person name="Meng A."/>
            <person name="Brown T."/>
            <person name="Cohen L."/>
        </authorList>
    </citation>
    <scope>NUCLEOTIDE SEQUENCE</scope>
    <source>
        <strain evidence="2">CCMP1510</strain>
    </source>
</reference>
<dbReference type="CDD" id="cd06150">
    <property type="entry name" value="YjgF_YER057c_UK114_like_2"/>
    <property type="match status" value="1"/>
</dbReference>
<dbReference type="Gene3D" id="3.30.1330.40">
    <property type="entry name" value="RutC-like"/>
    <property type="match status" value="1"/>
</dbReference>